<evidence type="ECO:0000313" key="1">
    <source>
        <dbReference type="EMBL" id="DAE22242.1"/>
    </source>
</evidence>
<name>A0A8S5QTG4_9CAUD</name>
<proteinExistence type="predicted"/>
<evidence type="ECO:0008006" key="2">
    <source>
        <dbReference type="Google" id="ProtNLM"/>
    </source>
</evidence>
<sequence length="201" mass="21155">MSATPAQFGYGMLITQGIANTITALGSFGISKHSNAAAQAQANIARINAQMMERQYQATLRASEKAIVSKTMAAGQVKSAQRAALAANGIAVGEGSAAEMQASTDIVKEMDVNQIKSNALSEALGYRWKGVGYEAQALQAEAQKVNKWDQFGTTLLGGASQVASNYMLMSASGMFNTNKSSGGWNYPDIASSYKKTMIGGY</sequence>
<accession>A0A8S5QTG4</accession>
<reference evidence="1" key="1">
    <citation type="journal article" date="2021" name="Proc. Natl. Acad. Sci. U.S.A.">
        <title>A Catalog of Tens of Thousands of Viruses from Human Metagenomes Reveals Hidden Associations with Chronic Diseases.</title>
        <authorList>
            <person name="Tisza M.J."/>
            <person name="Buck C.B."/>
        </authorList>
    </citation>
    <scope>NUCLEOTIDE SEQUENCE</scope>
    <source>
        <strain evidence="1">Cta463</strain>
    </source>
</reference>
<protein>
    <recommendedName>
        <fullName evidence="2">Internal virion protein</fullName>
    </recommendedName>
</protein>
<dbReference type="EMBL" id="BK015729">
    <property type="protein sequence ID" value="DAE22242.1"/>
    <property type="molecule type" value="Genomic_DNA"/>
</dbReference>
<organism evidence="1">
    <name type="scientific">Podoviridae sp. cta463</name>
    <dbReference type="NCBI Taxonomy" id="2826561"/>
    <lineage>
        <taxon>Viruses</taxon>
        <taxon>Duplodnaviria</taxon>
        <taxon>Heunggongvirae</taxon>
        <taxon>Uroviricota</taxon>
        <taxon>Caudoviricetes</taxon>
    </lineage>
</organism>